<sequence>MFRWHCNADRFSTYNEGLRRSLRCPLDKLCPQSSAEAPGRASGAGVREPSAQP</sequence>
<comment type="caution">
    <text evidence="2">The sequence shown here is derived from an EMBL/GenBank/DDBJ whole genome shotgun (WGS) entry which is preliminary data.</text>
</comment>
<proteinExistence type="predicted"/>
<protein>
    <submittedName>
        <fullName evidence="2">Uncharacterized protein</fullName>
    </submittedName>
</protein>
<feature type="region of interest" description="Disordered" evidence="1">
    <location>
        <begin position="31"/>
        <end position="53"/>
    </location>
</feature>
<reference evidence="2" key="1">
    <citation type="journal article" date="2012" name="PLoS ONE">
        <title>Gene sets for utilization of primary and secondary nutrition supplies in the distal gut of endangered iberian lynx.</title>
        <authorList>
            <person name="Alcaide M."/>
            <person name="Messina E."/>
            <person name="Richter M."/>
            <person name="Bargiela R."/>
            <person name="Peplies J."/>
            <person name="Huws S.A."/>
            <person name="Newbold C.J."/>
            <person name="Golyshin P.N."/>
            <person name="Simon M.A."/>
            <person name="Lopez G."/>
            <person name="Yakimov M.M."/>
            <person name="Ferrer M."/>
        </authorList>
    </citation>
    <scope>NUCLEOTIDE SEQUENCE</scope>
</reference>
<evidence type="ECO:0000313" key="2">
    <source>
        <dbReference type="EMBL" id="EJW90168.1"/>
    </source>
</evidence>
<organism evidence="2">
    <name type="scientific">gut metagenome</name>
    <dbReference type="NCBI Taxonomy" id="749906"/>
    <lineage>
        <taxon>unclassified sequences</taxon>
        <taxon>metagenomes</taxon>
        <taxon>organismal metagenomes</taxon>
    </lineage>
</organism>
<name>J9F6S2_9ZZZZ</name>
<gene>
    <name evidence="2" type="ORF">EVA_21725</name>
</gene>
<evidence type="ECO:0000256" key="1">
    <source>
        <dbReference type="SAM" id="MobiDB-lite"/>
    </source>
</evidence>
<dbReference type="AlphaFoldDB" id="J9F6S2"/>
<accession>J9F6S2</accession>
<dbReference type="EMBL" id="AMCI01009001">
    <property type="protein sequence ID" value="EJW90168.1"/>
    <property type="molecule type" value="Genomic_DNA"/>
</dbReference>